<dbReference type="GO" id="GO:0006465">
    <property type="term" value="P:signal peptide processing"/>
    <property type="evidence" value="ECO:0007669"/>
    <property type="project" value="InterPro"/>
</dbReference>
<dbReference type="GO" id="GO:0009003">
    <property type="term" value="F:signal peptidase activity"/>
    <property type="evidence" value="ECO:0007669"/>
    <property type="project" value="UniProtKB-EC"/>
</dbReference>
<evidence type="ECO:0000313" key="8">
    <source>
        <dbReference type="EMBL" id="TSC93424.1"/>
    </source>
</evidence>
<dbReference type="PRINTS" id="PR00727">
    <property type="entry name" value="LEADERPTASE"/>
</dbReference>
<feature type="domain" description="Peptidase S26" evidence="7">
    <location>
        <begin position="27"/>
        <end position="186"/>
    </location>
</feature>
<dbReference type="Proteomes" id="UP000315689">
    <property type="component" value="Unassembled WGS sequence"/>
</dbReference>
<accession>A0A554LKS0</accession>
<evidence type="ECO:0000259" key="7">
    <source>
        <dbReference type="Pfam" id="PF10502"/>
    </source>
</evidence>
<keyword evidence="6" id="KW-0472">Membrane</keyword>
<dbReference type="Pfam" id="PF10502">
    <property type="entry name" value="Peptidase_S26"/>
    <property type="match status" value="1"/>
</dbReference>
<dbReference type="InterPro" id="IPR000223">
    <property type="entry name" value="Pept_S26A_signal_pept_1"/>
</dbReference>
<keyword evidence="4 6" id="KW-0378">Hydrolase</keyword>
<evidence type="ECO:0000313" key="9">
    <source>
        <dbReference type="Proteomes" id="UP000315689"/>
    </source>
</evidence>
<evidence type="ECO:0000256" key="2">
    <source>
        <dbReference type="ARBA" id="ARBA00009370"/>
    </source>
</evidence>
<feature type="transmembrane region" description="Helical" evidence="6">
    <location>
        <begin position="21"/>
        <end position="43"/>
    </location>
</feature>
<sequence length="194" mass="22273">MTKSNDRSKSKWMRINLTISQIINFAIEIVKTAAIMLIIAFAIKNFLIQTFVIEGVSMEPNFHDNEYLLVDKISYRFSAPKRGDVIVFNPTDSPDSYIKRIIGLPGETVKIVNNKIYVDGYKLDEPYLPDAINTNTSSQSLESKIYVLQDNEYFVIGDNRQNSKDSRVIGAVNFSQFEGRVFVIFYPFNHLRLI</sequence>
<dbReference type="InterPro" id="IPR019758">
    <property type="entry name" value="Pept_S26A_signal_pept_1_CS"/>
</dbReference>
<evidence type="ECO:0000256" key="5">
    <source>
        <dbReference type="PIRSR" id="PIRSR600223-1"/>
    </source>
</evidence>
<gene>
    <name evidence="8" type="ORF">CEN89_99</name>
</gene>
<comment type="subcellular location">
    <subcellularLocation>
        <location evidence="6">Membrane</location>
        <topology evidence="6">Single-pass type II membrane protein</topology>
    </subcellularLocation>
</comment>
<dbReference type="EMBL" id="VMGK01000002">
    <property type="protein sequence ID" value="TSC93424.1"/>
    <property type="molecule type" value="Genomic_DNA"/>
</dbReference>
<dbReference type="InterPro" id="IPR019533">
    <property type="entry name" value="Peptidase_S26"/>
</dbReference>
<reference evidence="8 9" key="1">
    <citation type="submission" date="2017-07" db="EMBL/GenBank/DDBJ databases">
        <title>Mechanisms for carbon and nitrogen cycling indicate functional differentiation within the Candidate Phyla Radiation.</title>
        <authorList>
            <person name="Danczak R.E."/>
            <person name="Johnston M.D."/>
            <person name="Kenah C."/>
            <person name="Slattery M."/>
            <person name="Wrighton K.C."/>
            <person name="Wilkins M.J."/>
        </authorList>
    </citation>
    <scope>NUCLEOTIDE SEQUENCE [LARGE SCALE GENOMIC DNA]</scope>
    <source>
        <strain evidence="8">Licking1014_7</strain>
    </source>
</reference>
<dbReference type="PANTHER" id="PTHR43390:SF1">
    <property type="entry name" value="CHLOROPLAST PROCESSING PEPTIDASE"/>
    <property type="match status" value="1"/>
</dbReference>
<organism evidence="8 9">
    <name type="scientific">Candidatus Berkelbacteria bacterium Licking1014_7</name>
    <dbReference type="NCBI Taxonomy" id="2017147"/>
    <lineage>
        <taxon>Bacteria</taxon>
        <taxon>Candidatus Berkelbacteria</taxon>
    </lineage>
</organism>
<comment type="catalytic activity">
    <reaction evidence="1 6">
        <text>Cleavage of hydrophobic, N-terminal signal or leader sequences from secreted and periplasmic proteins.</text>
        <dbReference type="EC" id="3.4.21.89"/>
    </reaction>
</comment>
<dbReference type="PROSITE" id="PS00761">
    <property type="entry name" value="SPASE_I_3"/>
    <property type="match status" value="1"/>
</dbReference>
<dbReference type="GO" id="GO:0016020">
    <property type="term" value="C:membrane"/>
    <property type="evidence" value="ECO:0007669"/>
    <property type="project" value="UniProtKB-SubCell"/>
</dbReference>
<keyword evidence="6" id="KW-1133">Transmembrane helix</keyword>
<comment type="caution">
    <text evidence="8">The sequence shown here is derived from an EMBL/GenBank/DDBJ whole genome shotgun (WGS) entry which is preliminary data.</text>
</comment>
<dbReference type="AlphaFoldDB" id="A0A554LKS0"/>
<feature type="active site" evidence="5">
    <location>
        <position position="57"/>
    </location>
</feature>
<proteinExistence type="inferred from homology"/>
<evidence type="ECO:0000256" key="4">
    <source>
        <dbReference type="ARBA" id="ARBA00022801"/>
    </source>
</evidence>
<evidence type="ECO:0000256" key="6">
    <source>
        <dbReference type="RuleBase" id="RU362042"/>
    </source>
</evidence>
<comment type="similarity">
    <text evidence="2 6">Belongs to the peptidase S26 family.</text>
</comment>
<keyword evidence="6" id="KW-0645">Protease</keyword>
<dbReference type="SUPFAM" id="SSF51306">
    <property type="entry name" value="LexA/Signal peptidase"/>
    <property type="match status" value="1"/>
</dbReference>
<dbReference type="PROSITE" id="PS00760">
    <property type="entry name" value="SPASE_I_2"/>
    <property type="match status" value="1"/>
</dbReference>
<evidence type="ECO:0000256" key="3">
    <source>
        <dbReference type="ARBA" id="ARBA00013208"/>
    </source>
</evidence>
<dbReference type="NCBIfam" id="TIGR02227">
    <property type="entry name" value="sigpep_I_bact"/>
    <property type="match status" value="1"/>
</dbReference>
<keyword evidence="6" id="KW-0812">Transmembrane</keyword>
<dbReference type="EC" id="3.4.21.89" evidence="3 6"/>
<dbReference type="Gene3D" id="2.10.109.10">
    <property type="entry name" value="Umud Fragment, subunit A"/>
    <property type="match status" value="1"/>
</dbReference>
<dbReference type="PANTHER" id="PTHR43390">
    <property type="entry name" value="SIGNAL PEPTIDASE I"/>
    <property type="match status" value="1"/>
</dbReference>
<feature type="active site" evidence="5">
    <location>
        <position position="99"/>
    </location>
</feature>
<name>A0A554LKS0_9BACT</name>
<dbReference type="CDD" id="cd06530">
    <property type="entry name" value="S26_SPase_I"/>
    <property type="match status" value="1"/>
</dbReference>
<dbReference type="InterPro" id="IPR019757">
    <property type="entry name" value="Pept_S26A_signal_pept_1_Lys-AS"/>
</dbReference>
<dbReference type="GO" id="GO:0004252">
    <property type="term" value="F:serine-type endopeptidase activity"/>
    <property type="evidence" value="ECO:0007669"/>
    <property type="project" value="InterPro"/>
</dbReference>
<dbReference type="InterPro" id="IPR036286">
    <property type="entry name" value="LexA/Signal_pep-like_sf"/>
</dbReference>
<protein>
    <recommendedName>
        <fullName evidence="3 6">Signal peptidase I</fullName>
        <ecNumber evidence="3 6">3.4.21.89</ecNumber>
    </recommendedName>
</protein>
<evidence type="ECO:0000256" key="1">
    <source>
        <dbReference type="ARBA" id="ARBA00000677"/>
    </source>
</evidence>